<dbReference type="Pfam" id="PF00076">
    <property type="entry name" value="RRM_1"/>
    <property type="match status" value="1"/>
</dbReference>
<dbReference type="InterPro" id="IPR034605">
    <property type="entry name" value="PGC-1"/>
</dbReference>
<evidence type="ECO:0000313" key="11">
    <source>
        <dbReference type="EMBL" id="GBM24627.1"/>
    </source>
</evidence>
<dbReference type="Gene3D" id="3.30.70.330">
    <property type="match status" value="1"/>
</dbReference>
<comment type="caution">
    <text evidence="11">The sequence shown here is derived from an EMBL/GenBank/DDBJ whole genome shotgun (WGS) entry which is preliminary data.</text>
</comment>
<comment type="subcellular location">
    <subcellularLocation>
        <location evidence="1">Nucleus</location>
    </subcellularLocation>
</comment>
<evidence type="ECO:0000256" key="4">
    <source>
        <dbReference type="ARBA" id="ARBA00023015"/>
    </source>
</evidence>
<organism evidence="11 12">
    <name type="scientific">Araneus ventricosus</name>
    <name type="common">Orbweaver spider</name>
    <name type="synonym">Epeira ventricosa</name>
    <dbReference type="NCBI Taxonomy" id="182803"/>
    <lineage>
        <taxon>Eukaryota</taxon>
        <taxon>Metazoa</taxon>
        <taxon>Ecdysozoa</taxon>
        <taxon>Arthropoda</taxon>
        <taxon>Chelicerata</taxon>
        <taxon>Arachnida</taxon>
        <taxon>Araneae</taxon>
        <taxon>Araneomorphae</taxon>
        <taxon>Entelegynae</taxon>
        <taxon>Araneoidea</taxon>
        <taxon>Araneidae</taxon>
        <taxon>Araneus</taxon>
    </lineage>
</organism>
<dbReference type="InterPro" id="IPR012677">
    <property type="entry name" value="Nucleotide-bd_a/b_plait_sf"/>
</dbReference>
<dbReference type="Proteomes" id="UP000499080">
    <property type="component" value="Unassembled WGS sequence"/>
</dbReference>
<dbReference type="AlphaFoldDB" id="A0A4Y2E7A5"/>
<dbReference type="EMBL" id="BGPR01000523">
    <property type="protein sequence ID" value="GBM24627.1"/>
    <property type="molecule type" value="Genomic_DNA"/>
</dbReference>
<evidence type="ECO:0000256" key="9">
    <source>
        <dbReference type="SAM" id="MobiDB-lite"/>
    </source>
</evidence>
<dbReference type="SUPFAM" id="SSF54928">
    <property type="entry name" value="RNA-binding domain, RBD"/>
    <property type="match status" value="1"/>
</dbReference>
<dbReference type="OrthoDB" id="6428855at2759"/>
<keyword evidence="5" id="KW-0010">Activator</keyword>
<dbReference type="PROSITE" id="PS50102">
    <property type="entry name" value="RRM"/>
    <property type="match status" value="1"/>
</dbReference>
<accession>A0A4Y2E7A5</accession>
<dbReference type="GO" id="GO:0005634">
    <property type="term" value="C:nucleus"/>
    <property type="evidence" value="ECO:0007669"/>
    <property type="project" value="UniProtKB-SubCell"/>
</dbReference>
<evidence type="ECO:0000256" key="1">
    <source>
        <dbReference type="ARBA" id="ARBA00004123"/>
    </source>
</evidence>
<reference evidence="11 12" key="1">
    <citation type="journal article" date="2019" name="Sci. Rep.">
        <title>Orb-weaving spider Araneus ventricosus genome elucidates the spidroin gene catalogue.</title>
        <authorList>
            <person name="Kono N."/>
            <person name="Nakamura H."/>
            <person name="Ohtoshi R."/>
            <person name="Moran D.A.P."/>
            <person name="Shinohara A."/>
            <person name="Yoshida Y."/>
            <person name="Fujiwara M."/>
            <person name="Mori M."/>
            <person name="Tomita M."/>
            <person name="Arakawa K."/>
        </authorList>
    </citation>
    <scope>NUCLEOTIDE SEQUENCE [LARGE SCALE GENOMIC DNA]</scope>
</reference>
<dbReference type="SMART" id="SM00360">
    <property type="entry name" value="RRM"/>
    <property type="match status" value="1"/>
</dbReference>
<proteinExistence type="predicted"/>
<dbReference type="GO" id="GO:0003712">
    <property type="term" value="F:transcription coregulator activity"/>
    <property type="evidence" value="ECO:0007669"/>
    <property type="project" value="InterPro"/>
</dbReference>
<evidence type="ECO:0000256" key="8">
    <source>
        <dbReference type="PROSITE-ProRule" id="PRU00176"/>
    </source>
</evidence>
<sequence>MRNTHRGQQKTGKKQSKGYDKEEKKVPKLVIRLGAKPTIIGSSDEENSNLNSNQNTGGFIKTIADQVKLRKRGQSSTSDAAIFKSISESGLPGNKRKRKNPTTFVSSKPVSCSNSSSLTNSPLSVETCKAMFQSHCDKSPIPSLASELRTTKVLTTHSHDYVQCPSLNCEPYSTFGDVSVKNTNVSSCDLPSKKAKLLECYPFINDEKSSATSSLVDIHQLEVASYEEVSSVEPSSLRFPPEFFGIKDVAAVVPAMSMLQGIYSKSLPNDKEKPVLNTKKANSTHSEVSREEQKNATGVATLHDLDYPVTINISFMKEIDVLHTELINLDPSVVEKFFSHAKQLSVVKKRTNDYVDKMLDLAIEIENQPNCQGISSKVNGMVNKDSSAVVLSTLKHSTQARNSQNITDLKNRINLRDSIKMTKQFERSSIGHALSSKTHARDYKNTHDNNGAFRHENPATKEKKKAKDERCIVYVGNIPHNYTDLDLRRRFEKFGVIRDIQIKSRVWSDMNSSDSYSLGSEEMTNYGFITFSCNQEAFDAMEGANKDHKLQFQLSFGARRQFVGEEYKDLDGIVAKNENSMYKRNSRSPFLPQNKEEDDFDIILKNAMKARGVKPQPFRMKCKA</sequence>
<evidence type="ECO:0000256" key="6">
    <source>
        <dbReference type="ARBA" id="ARBA00023163"/>
    </source>
</evidence>
<feature type="compositionally biased region" description="Basic residues" evidence="9">
    <location>
        <begin position="1"/>
        <end position="16"/>
    </location>
</feature>
<dbReference type="GO" id="GO:0045944">
    <property type="term" value="P:positive regulation of transcription by RNA polymerase II"/>
    <property type="evidence" value="ECO:0007669"/>
    <property type="project" value="TreeGrafter"/>
</dbReference>
<keyword evidence="6" id="KW-0804">Transcription</keyword>
<feature type="domain" description="RRM" evidence="10">
    <location>
        <begin position="471"/>
        <end position="559"/>
    </location>
</feature>
<gene>
    <name evidence="11" type="ORF">AVEN_144377_1</name>
</gene>
<dbReference type="GO" id="GO:0003723">
    <property type="term" value="F:RNA binding"/>
    <property type="evidence" value="ECO:0007669"/>
    <property type="project" value="UniProtKB-UniRule"/>
</dbReference>
<dbReference type="PANTHER" id="PTHR15528">
    <property type="entry name" value="PEROXISOME PROLIFERATOR ACTIVATED RECEPTOR GAMMA COACTIVATOR 1 PGC-1 -RELATED"/>
    <property type="match status" value="1"/>
</dbReference>
<name>A0A4Y2E7A5_ARAVE</name>
<keyword evidence="2" id="KW-0597">Phosphoprotein</keyword>
<keyword evidence="4" id="KW-0805">Transcription regulation</keyword>
<dbReference type="InterPro" id="IPR035979">
    <property type="entry name" value="RBD_domain_sf"/>
</dbReference>
<dbReference type="InterPro" id="IPR000504">
    <property type="entry name" value="RRM_dom"/>
</dbReference>
<feature type="compositionally biased region" description="Basic and acidic residues" evidence="9">
    <location>
        <begin position="17"/>
        <end position="26"/>
    </location>
</feature>
<evidence type="ECO:0000259" key="10">
    <source>
        <dbReference type="PROSITE" id="PS50102"/>
    </source>
</evidence>
<keyword evidence="12" id="KW-1185">Reference proteome</keyword>
<feature type="region of interest" description="Disordered" evidence="9">
    <location>
        <begin position="1"/>
        <end position="28"/>
    </location>
</feature>
<evidence type="ECO:0000313" key="12">
    <source>
        <dbReference type="Proteomes" id="UP000499080"/>
    </source>
</evidence>
<protein>
    <recommendedName>
        <fullName evidence="10">RRM domain-containing protein</fullName>
    </recommendedName>
</protein>
<keyword evidence="3 8" id="KW-0694">RNA-binding</keyword>
<evidence type="ECO:0000256" key="5">
    <source>
        <dbReference type="ARBA" id="ARBA00023159"/>
    </source>
</evidence>
<dbReference type="PANTHER" id="PTHR15528:SF11">
    <property type="entry name" value="FI18188P1"/>
    <property type="match status" value="1"/>
</dbReference>
<keyword evidence="7" id="KW-0539">Nucleus</keyword>
<evidence type="ECO:0000256" key="2">
    <source>
        <dbReference type="ARBA" id="ARBA00022553"/>
    </source>
</evidence>
<evidence type="ECO:0000256" key="3">
    <source>
        <dbReference type="ARBA" id="ARBA00022884"/>
    </source>
</evidence>
<evidence type="ECO:0000256" key="7">
    <source>
        <dbReference type="ARBA" id="ARBA00023242"/>
    </source>
</evidence>